<dbReference type="GO" id="GO:0005783">
    <property type="term" value="C:endoplasmic reticulum"/>
    <property type="evidence" value="ECO:0007669"/>
    <property type="project" value="TreeGrafter"/>
</dbReference>
<evidence type="ECO:0000313" key="9">
    <source>
        <dbReference type="EMBL" id="RWA08937.1"/>
    </source>
</evidence>
<evidence type="ECO:0000259" key="8">
    <source>
        <dbReference type="PROSITE" id="PS50922"/>
    </source>
</evidence>
<accession>A0A439D3H1</accession>
<evidence type="ECO:0000256" key="4">
    <source>
        <dbReference type="ARBA" id="ARBA00023136"/>
    </source>
</evidence>
<feature type="compositionally biased region" description="Acidic residues" evidence="6">
    <location>
        <begin position="365"/>
        <end position="376"/>
    </location>
</feature>
<evidence type="ECO:0000256" key="7">
    <source>
        <dbReference type="SAM" id="Phobius"/>
    </source>
</evidence>
<evidence type="ECO:0000256" key="1">
    <source>
        <dbReference type="ARBA" id="ARBA00004141"/>
    </source>
</evidence>
<evidence type="ECO:0000256" key="5">
    <source>
        <dbReference type="PROSITE-ProRule" id="PRU00205"/>
    </source>
</evidence>
<dbReference type="InterPro" id="IPR006634">
    <property type="entry name" value="TLC-dom"/>
</dbReference>
<dbReference type="GO" id="GO:0055088">
    <property type="term" value="P:lipid homeostasis"/>
    <property type="evidence" value="ECO:0007669"/>
    <property type="project" value="TreeGrafter"/>
</dbReference>
<dbReference type="PANTHER" id="PTHR13439">
    <property type="entry name" value="CT120 PROTEIN"/>
    <property type="match status" value="1"/>
</dbReference>
<organism evidence="9 10">
    <name type="scientific">Xylaria grammica</name>
    <dbReference type="NCBI Taxonomy" id="363999"/>
    <lineage>
        <taxon>Eukaryota</taxon>
        <taxon>Fungi</taxon>
        <taxon>Dikarya</taxon>
        <taxon>Ascomycota</taxon>
        <taxon>Pezizomycotina</taxon>
        <taxon>Sordariomycetes</taxon>
        <taxon>Xylariomycetidae</taxon>
        <taxon>Xylariales</taxon>
        <taxon>Xylariaceae</taxon>
        <taxon>Xylaria</taxon>
    </lineage>
</organism>
<dbReference type="InterPro" id="IPR050846">
    <property type="entry name" value="TLCD"/>
</dbReference>
<dbReference type="Proteomes" id="UP000286045">
    <property type="component" value="Unassembled WGS sequence"/>
</dbReference>
<dbReference type="Pfam" id="PF03798">
    <property type="entry name" value="TRAM_LAG1_CLN8"/>
    <property type="match status" value="1"/>
</dbReference>
<feature type="transmembrane region" description="Helical" evidence="7">
    <location>
        <begin position="36"/>
        <end position="55"/>
    </location>
</feature>
<dbReference type="SMART" id="SM00724">
    <property type="entry name" value="TLC"/>
    <property type="match status" value="1"/>
</dbReference>
<evidence type="ECO:0000256" key="2">
    <source>
        <dbReference type="ARBA" id="ARBA00022692"/>
    </source>
</evidence>
<feature type="transmembrane region" description="Helical" evidence="7">
    <location>
        <begin position="200"/>
        <end position="220"/>
    </location>
</feature>
<dbReference type="AlphaFoldDB" id="A0A439D3H1"/>
<comment type="caution">
    <text evidence="9">The sequence shown here is derived from an EMBL/GenBank/DDBJ whole genome shotgun (WGS) entry which is preliminary data.</text>
</comment>
<protein>
    <recommendedName>
        <fullName evidence="8">TLC domain-containing protein</fullName>
    </recommendedName>
</protein>
<evidence type="ECO:0000256" key="3">
    <source>
        <dbReference type="ARBA" id="ARBA00022989"/>
    </source>
</evidence>
<dbReference type="STRING" id="363999.A0A439D3H1"/>
<reference evidence="9 10" key="1">
    <citation type="submission" date="2018-12" db="EMBL/GenBank/DDBJ databases">
        <title>Draft genome sequence of Xylaria grammica IHI A82.</title>
        <authorList>
            <person name="Buettner E."/>
            <person name="Kellner H."/>
        </authorList>
    </citation>
    <scope>NUCLEOTIDE SEQUENCE [LARGE SCALE GENOMIC DNA]</scope>
    <source>
        <strain evidence="9 10">IHI A82</strain>
    </source>
</reference>
<name>A0A439D3H1_9PEZI</name>
<feature type="transmembrane region" description="Helical" evidence="7">
    <location>
        <begin position="275"/>
        <end position="299"/>
    </location>
</feature>
<feature type="transmembrane region" description="Helical" evidence="7">
    <location>
        <begin position="165"/>
        <end position="188"/>
    </location>
</feature>
<feature type="transmembrane region" description="Helical" evidence="7">
    <location>
        <begin position="111"/>
        <end position="130"/>
    </location>
</feature>
<evidence type="ECO:0000256" key="6">
    <source>
        <dbReference type="SAM" id="MobiDB-lite"/>
    </source>
</evidence>
<keyword evidence="3 7" id="KW-1133">Transmembrane helix</keyword>
<feature type="region of interest" description="Disordered" evidence="6">
    <location>
        <begin position="340"/>
        <end position="376"/>
    </location>
</feature>
<keyword evidence="2 5" id="KW-0812">Transmembrane</keyword>
<dbReference type="PROSITE" id="PS50922">
    <property type="entry name" value="TLC"/>
    <property type="match status" value="1"/>
</dbReference>
<feature type="transmembrane region" description="Helical" evidence="7">
    <location>
        <begin position="76"/>
        <end position="96"/>
    </location>
</feature>
<keyword evidence="10" id="KW-1185">Reference proteome</keyword>
<sequence>MKDPFPIPPIPALSAAVQPWADYLNLPTLPLHIHEIVIIAGFYEFVRSVVSPVLSRRLFPAQYNALSKKKKLNWDVHVVSLVQSTTINALALWVMYVDEERRQMDWQERLWGYSGGAAMIQALATGYFLWDLFVTAANVNIFGLGMLAHAVSALLVYSFGFRPFVNYYSCIFILWELSSPFLNIHWFFDKLGMTGSRAQLYNGLVLIGTFFSCRLVWGTYQSVVIYRDLLAGINQTPSVPSLSPSADIEKDAAATDVFPARYAESMQFVTASTSVPLWLAAIYIGSNLTLNSLNFYWFFKMIEAVRKRFDPKSESGGEDLDVIKEEDAKSAKATTDGIAAVTSGADKGGATTTTTTRPRRRTILDGEEDPDAPPPI</sequence>
<comment type="subcellular location">
    <subcellularLocation>
        <location evidence="1">Membrane</location>
        <topology evidence="1">Multi-pass membrane protein</topology>
    </subcellularLocation>
</comment>
<dbReference type="EMBL" id="RYZI01000177">
    <property type="protein sequence ID" value="RWA08937.1"/>
    <property type="molecule type" value="Genomic_DNA"/>
</dbReference>
<keyword evidence="4 5" id="KW-0472">Membrane</keyword>
<feature type="transmembrane region" description="Helical" evidence="7">
    <location>
        <begin position="137"/>
        <end position="159"/>
    </location>
</feature>
<evidence type="ECO:0000313" key="10">
    <source>
        <dbReference type="Proteomes" id="UP000286045"/>
    </source>
</evidence>
<feature type="domain" description="TLC" evidence="8">
    <location>
        <begin position="69"/>
        <end position="310"/>
    </location>
</feature>
<dbReference type="GO" id="GO:0016020">
    <property type="term" value="C:membrane"/>
    <property type="evidence" value="ECO:0007669"/>
    <property type="project" value="UniProtKB-SubCell"/>
</dbReference>
<gene>
    <name evidence="9" type="ORF">EKO27_g6178</name>
</gene>
<proteinExistence type="predicted"/>
<dbReference type="PANTHER" id="PTHR13439:SF0">
    <property type="entry name" value="TOPOISOMERASE I DAMAGE AFFECTED PROTEIN 4"/>
    <property type="match status" value="1"/>
</dbReference>